<evidence type="ECO:0008006" key="3">
    <source>
        <dbReference type="Google" id="ProtNLM"/>
    </source>
</evidence>
<evidence type="ECO:0000313" key="2">
    <source>
        <dbReference type="Proteomes" id="UP000619761"/>
    </source>
</evidence>
<proteinExistence type="predicted"/>
<dbReference type="RefSeq" id="WP_189419506.1">
    <property type="nucleotide sequence ID" value="NZ_BMYZ01000002.1"/>
</dbReference>
<comment type="caution">
    <text evidence="1">The sequence shown here is derived from an EMBL/GenBank/DDBJ whole genome shotgun (WGS) entry which is preliminary data.</text>
</comment>
<dbReference type="Proteomes" id="UP000619761">
    <property type="component" value="Unassembled WGS sequence"/>
</dbReference>
<evidence type="ECO:0000313" key="1">
    <source>
        <dbReference type="EMBL" id="GGY80722.1"/>
    </source>
</evidence>
<sequence length="613" mass="68402">MTELQPIKQLLEQLNVPVQDLAQLSFCDGSRETSVKAWVRSLPLTQVQFVSGLLYQALPDVGRYQTTPANRIQILEILRSPTLQSIEGLTQSFLNQPLILPDPAVKTATIAQALQKHMINGYLVAIRDLCNQPTPNTELLELAIHRAITGLSLLLLRYYQLYVPISGQLWTELHSLYQIAMHLGITENLVVDDYAHLQHCRTITLAYVRALLLACSRPNQLRQEEIASTFEALNNLSALAELQDSQAGNHDNLFAVAINSNRPPLYRSRFSADDDTLLLELNTSQICRKLTEINTSANSESAEGSGLRNELHLTSALTLHLIQAWNLLAQRNFERQQSQGALDVAVGLTNIHYHLAGETIFTHFLNRTTGGVQSMDSLGSIFQKRGVKLKDGEKNKTTEDPWDSAFDIKGTSLAGKTVATDSIEFAIKKREQTAFKDAHPVYHVPLIDSSPGGYCIEWRNEIPNQVKAGELLGLRDPARNRWSLGVVRWANQTKGATQLGIQILSAHATPVGLAIIHKTGDSSEFLRALEIPALKAINQPATLITNAVSFREYAKARIYQRKNNESTGEQNSIQLTRRLFATGSFSQFTYRELMTTKPKETVKKDDFDSIWDS</sequence>
<protein>
    <recommendedName>
        <fullName evidence="3">GTPase</fullName>
    </recommendedName>
</protein>
<keyword evidence="2" id="KW-1185">Reference proteome</keyword>
<dbReference type="EMBL" id="BMYZ01000002">
    <property type="protein sequence ID" value="GGY80722.1"/>
    <property type="molecule type" value="Genomic_DNA"/>
</dbReference>
<reference evidence="2" key="1">
    <citation type="journal article" date="2019" name="Int. J. Syst. Evol. Microbiol.">
        <title>The Global Catalogue of Microorganisms (GCM) 10K type strain sequencing project: providing services to taxonomists for standard genome sequencing and annotation.</title>
        <authorList>
            <consortium name="The Broad Institute Genomics Platform"/>
            <consortium name="The Broad Institute Genome Sequencing Center for Infectious Disease"/>
            <person name="Wu L."/>
            <person name="Ma J."/>
        </authorList>
    </citation>
    <scope>NUCLEOTIDE SEQUENCE [LARGE SCALE GENOMIC DNA]</scope>
    <source>
        <strain evidence="2">KCTC 32239</strain>
    </source>
</reference>
<accession>A0ABQ3B6K9</accession>
<name>A0ABQ3B6K9_9GAMM</name>
<organism evidence="1 2">
    <name type="scientific">Cellvibrio zantedeschiae</name>
    <dbReference type="NCBI Taxonomy" id="1237077"/>
    <lineage>
        <taxon>Bacteria</taxon>
        <taxon>Pseudomonadati</taxon>
        <taxon>Pseudomonadota</taxon>
        <taxon>Gammaproteobacteria</taxon>
        <taxon>Cellvibrionales</taxon>
        <taxon>Cellvibrionaceae</taxon>
        <taxon>Cellvibrio</taxon>
    </lineage>
</organism>
<gene>
    <name evidence="1" type="ORF">GCM10011613_27220</name>
</gene>